<sequence>MNATYKGWAISADCPPIPIRSFDWCATSPDYDVDCDQDGFFRCGGAQVHAATYKELLVEIDDHIAGEEL</sequence>
<name>A0A246JRV0_9SPHN</name>
<dbReference type="OrthoDB" id="7596666at2"/>
<dbReference type="Proteomes" id="UP000197361">
    <property type="component" value="Unassembled WGS sequence"/>
</dbReference>
<protein>
    <submittedName>
        <fullName evidence="1">Uncharacterized protein</fullName>
    </submittedName>
</protein>
<keyword evidence="2" id="KW-1185">Reference proteome</keyword>
<dbReference type="AlphaFoldDB" id="A0A246JRV0"/>
<accession>A0A246JRV0</accession>
<organism evidence="1 2">
    <name type="scientific">Sphingopyxis bauzanensis</name>
    <dbReference type="NCBI Taxonomy" id="651663"/>
    <lineage>
        <taxon>Bacteria</taxon>
        <taxon>Pseudomonadati</taxon>
        <taxon>Pseudomonadota</taxon>
        <taxon>Alphaproteobacteria</taxon>
        <taxon>Sphingomonadales</taxon>
        <taxon>Sphingomonadaceae</taxon>
        <taxon>Sphingopyxis</taxon>
    </lineage>
</organism>
<evidence type="ECO:0000313" key="1">
    <source>
        <dbReference type="EMBL" id="OWQ95761.1"/>
    </source>
</evidence>
<evidence type="ECO:0000313" key="2">
    <source>
        <dbReference type="Proteomes" id="UP000197361"/>
    </source>
</evidence>
<reference evidence="1 2" key="1">
    <citation type="journal article" date="2010" name="Int. J. Syst. Evol. Microbiol.">
        <title>Sphingopyxis bauzanensis sp. nov., a psychrophilic bacterium isolated from soil.</title>
        <authorList>
            <person name="Zhang D.C."/>
            <person name="Liu H.C."/>
            <person name="Xin Y.H."/>
            <person name="Zhou Y.G."/>
            <person name="Schinner F."/>
            <person name="Margesin R."/>
        </authorList>
    </citation>
    <scope>NUCLEOTIDE SEQUENCE [LARGE SCALE GENOMIC DNA]</scope>
    <source>
        <strain evidence="1 2">DSM 22271</strain>
    </source>
</reference>
<dbReference type="RefSeq" id="WP_088441863.1">
    <property type="nucleotide sequence ID" value="NZ_BMMC01000002.1"/>
</dbReference>
<proteinExistence type="predicted"/>
<dbReference type="EMBL" id="NISK01000003">
    <property type="protein sequence ID" value="OWQ95761.1"/>
    <property type="molecule type" value="Genomic_DNA"/>
</dbReference>
<comment type="caution">
    <text evidence="1">The sequence shown here is derived from an EMBL/GenBank/DDBJ whole genome shotgun (WGS) entry which is preliminary data.</text>
</comment>
<gene>
    <name evidence="1" type="ORF">CDQ92_13345</name>
</gene>